<gene>
    <name evidence="13" type="ORF">F5878DRAFT_605151</name>
</gene>
<evidence type="ECO:0000256" key="8">
    <source>
        <dbReference type="ARBA" id="ARBA00023134"/>
    </source>
</evidence>
<dbReference type="InterPro" id="IPR036925">
    <property type="entry name" value="TIF_IF2_dom3_sf"/>
</dbReference>
<dbReference type="HAMAP" id="MF_00100_B">
    <property type="entry name" value="IF_2_B"/>
    <property type="match status" value="1"/>
</dbReference>
<feature type="region of interest" description="Disordered" evidence="11">
    <location>
        <begin position="1"/>
        <end position="207"/>
    </location>
</feature>
<feature type="compositionally biased region" description="Low complexity" evidence="11">
    <location>
        <begin position="12"/>
        <end position="26"/>
    </location>
</feature>
<dbReference type="Gene3D" id="3.40.50.10050">
    <property type="entry name" value="Translation initiation factor IF- 2, domain 3"/>
    <property type="match status" value="1"/>
</dbReference>
<feature type="compositionally biased region" description="Basic and acidic residues" evidence="11">
    <location>
        <begin position="135"/>
        <end position="152"/>
    </location>
</feature>
<sequence length="888" mass="95751">MHRPRQVLPFIRRQCSQSRRSASTATKPLTRSEVPNTPVAKPDVSKWQLQRPANPSDRNVAPSSSSHSRSHAGSSPTSQGVNSSAAPFRARSWSRVLPTAAPPTNPIHVTEPEPTPASAPSTSKPTPAFQQRPMLHREEAPHTRTHPLRDNARNTNHTGQSLEQNGQDSRDSNLTHSSTNRNDSWRSSLHTNPKSSRSTPTSSDLWDSYVDGLDVNKKSGKSHFGPRPGKRGSLVEKMRAMQTQTDDSQKDYHAARIQKEKSRKRKVFVEKKVSVDVYIPSVVSVGQLAQLLDVRLARLQRKMEQSGMGEETSYDHVLTSDYAVLLAEEFGKNPIVNDEMAFDIYPSPPHPDPGSLPLRPPVVTIMGHVDHGKTTLLDTLRSTSVAKGEAGGITQHIGAFSAPVPSTGHDTSLQSITFLDTPGHAAFSAMRARGAGVTDIIVLVVAADDGIMPQTREVINLIKKEQDKVGVVVAINKIDKPGIDIEAVQQSLLAEGLQLEQHGGDIPAVHLSGKTGEGLPNLIETLSAIAEMQDLRAEQEGPAHGYVLESNMHKGLGPMATVLVLRGSLKIGSHIISGLSFARVRVMSDSNGKPVKTATPGMAVTVSGWKTLPNAGDDVLQGSEADIKKAIANRERKAEIKSSLADVEAINSMRRQEREKRELELQPGKDAVGVEDQTTNGPKELRLVIKADVSGSAEAVVGALQGIGNDVAVTKIISSGVGDITESDVTLAQTAGGMIIAFNVNASKQIQSTAAQKNVTILSSGVIYKLMDDVRDHVIKLLPVIVEKKVTGEAQVLQIFDIQAKKQVVKVAGCRVTNGIVERSKQARVIRNGDTVYEGSVETLRVIKKDVTEVRKGSEFGLSLANFSGLQAGDSIQMFTIIEKPGVL</sequence>
<dbReference type="GO" id="GO:0003743">
    <property type="term" value="F:translation initiation factor activity"/>
    <property type="evidence" value="ECO:0007669"/>
    <property type="project" value="UniProtKB-KW"/>
</dbReference>
<evidence type="ECO:0000256" key="5">
    <source>
        <dbReference type="ARBA" id="ARBA00022917"/>
    </source>
</evidence>
<feature type="domain" description="Tr-type G" evidence="12">
    <location>
        <begin position="358"/>
        <end position="536"/>
    </location>
</feature>
<dbReference type="InterPro" id="IPR027417">
    <property type="entry name" value="P-loop_NTPase"/>
</dbReference>
<evidence type="ECO:0000256" key="2">
    <source>
        <dbReference type="ARBA" id="ARBA00007733"/>
    </source>
</evidence>
<dbReference type="InterPro" id="IPR005225">
    <property type="entry name" value="Small_GTP-bd"/>
</dbReference>
<feature type="compositionally biased region" description="Low complexity" evidence="11">
    <location>
        <begin position="116"/>
        <end position="128"/>
    </location>
</feature>
<comment type="caution">
    <text evidence="13">The sequence shown here is derived from an EMBL/GenBank/DDBJ whole genome shotgun (WGS) entry which is preliminary data.</text>
</comment>
<dbReference type="InterPro" id="IPR000178">
    <property type="entry name" value="TF_IF2_bacterial-like"/>
</dbReference>
<dbReference type="Gene3D" id="3.40.50.300">
    <property type="entry name" value="P-loop containing nucleotide triphosphate hydrolases"/>
    <property type="match status" value="1"/>
</dbReference>
<evidence type="ECO:0000256" key="6">
    <source>
        <dbReference type="ARBA" id="ARBA00022946"/>
    </source>
</evidence>
<reference evidence="13" key="1">
    <citation type="submission" date="2022-08" db="EMBL/GenBank/DDBJ databases">
        <authorList>
            <consortium name="DOE Joint Genome Institute"/>
            <person name="Min B."/>
            <person name="Riley R."/>
            <person name="Sierra-Patev S."/>
            <person name="Naranjo-Ortiz M."/>
            <person name="Looney B."/>
            <person name="Konkel Z."/>
            <person name="Slot J.C."/>
            <person name="Sakamoto Y."/>
            <person name="Steenwyk J.L."/>
            <person name="Rokas A."/>
            <person name="Carro J."/>
            <person name="Camarero S."/>
            <person name="Ferreira P."/>
            <person name="Molpeceres G."/>
            <person name="Ruiz-Duenas F.J."/>
            <person name="Serrano A."/>
            <person name="Henrissat B."/>
            <person name="Drula E."/>
            <person name="Hughes K.W."/>
            <person name="Mata J.L."/>
            <person name="Ishikawa N.K."/>
            <person name="Vargas-Isla R."/>
            <person name="Ushijima S."/>
            <person name="Smith C.A."/>
            <person name="Ahrendt S."/>
            <person name="Andreopoulos W."/>
            <person name="He G."/>
            <person name="Labutti K."/>
            <person name="Lipzen A."/>
            <person name="Ng V."/>
            <person name="Sandor L."/>
            <person name="Barry K."/>
            <person name="Martinez A.T."/>
            <person name="Xiao Y."/>
            <person name="Gibbons J.G."/>
            <person name="Terashima K."/>
            <person name="Hibbett D.S."/>
            <person name="Grigoriev I.V."/>
        </authorList>
    </citation>
    <scope>NUCLEOTIDE SEQUENCE</scope>
    <source>
        <strain evidence="13">TFB9207</strain>
    </source>
</reference>
<evidence type="ECO:0000256" key="3">
    <source>
        <dbReference type="ARBA" id="ARBA00022540"/>
    </source>
</evidence>
<evidence type="ECO:0000256" key="10">
    <source>
        <dbReference type="ARBA" id="ARBA00044200"/>
    </source>
</evidence>
<dbReference type="GO" id="GO:0005525">
    <property type="term" value="F:GTP binding"/>
    <property type="evidence" value="ECO:0007669"/>
    <property type="project" value="UniProtKB-KW"/>
</dbReference>
<organism evidence="13 14">
    <name type="scientific">Lentinula raphanica</name>
    <dbReference type="NCBI Taxonomy" id="153919"/>
    <lineage>
        <taxon>Eukaryota</taxon>
        <taxon>Fungi</taxon>
        <taxon>Dikarya</taxon>
        <taxon>Basidiomycota</taxon>
        <taxon>Agaricomycotina</taxon>
        <taxon>Agaricomycetes</taxon>
        <taxon>Agaricomycetidae</taxon>
        <taxon>Agaricales</taxon>
        <taxon>Marasmiineae</taxon>
        <taxon>Omphalotaceae</taxon>
        <taxon>Lentinula</taxon>
    </lineage>
</organism>
<dbReference type="FunFam" id="2.40.30.10:FF:000008">
    <property type="entry name" value="Translation initiation factor IF-2"/>
    <property type="match status" value="1"/>
</dbReference>
<dbReference type="InterPro" id="IPR009000">
    <property type="entry name" value="Transl_B-barrel_sf"/>
</dbReference>
<dbReference type="InterPro" id="IPR023115">
    <property type="entry name" value="TIF_IF2_dom3"/>
</dbReference>
<dbReference type="SUPFAM" id="SSF50447">
    <property type="entry name" value="Translation proteins"/>
    <property type="match status" value="2"/>
</dbReference>
<dbReference type="GO" id="GO:0003924">
    <property type="term" value="F:GTPase activity"/>
    <property type="evidence" value="ECO:0007669"/>
    <property type="project" value="InterPro"/>
</dbReference>
<evidence type="ECO:0000259" key="12">
    <source>
        <dbReference type="PROSITE" id="PS51722"/>
    </source>
</evidence>
<dbReference type="FunFam" id="3.40.50.10050:FF:000001">
    <property type="entry name" value="Translation initiation factor IF-2"/>
    <property type="match status" value="1"/>
</dbReference>
<evidence type="ECO:0000313" key="14">
    <source>
        <dbReference type="Proteomes" id="UP001163846"/>
    </source>
</evidence>
<dbReference type="Gene3D" id="2.40.30.10">
    <property type="entry name" value="Translation factors"/>
    <property type="match status" value="2"/>
</dbReference>
<evidence type="ECO:0000256" key="9">
    <source>
        <dbReference type="ARBA" id="ARBA00025162"/>
    </source>
</evidence>
<dbReference type="Proteomes" id="UP001163846">
    <property type="component" value="Unassembled WGS sequence"/>
</dbReference>
<proteinExistence type="inferred from homology"/>
<dbReference type="InterPro" id="IPR053905">
    <property type="entry name" value="EF-G-like_DII"/>
</dbReference>
<keyword evidence="6" id="KW-0809">Transit peptide</keyword>
<accession>A0AA38PI48</accession>
<dbReference type="Pfam" id="PF11987">
    <property type="entry name" value="IF-2"/>
    <property type="match status" value="1"/>
</dbReference>
<dbReference type="PROSITE" id="PS51722">
    <property type="entry name" value="G_TR_2"/>
    <property type="match status" value="1"/>
</dbReference>
<dbReference type="PRINTS" id="PR00315">
    <property type="entry name" value="ELONGATNFCT"/>
</dbReference>
<keyword evidence="7" id="KW-0496">Mitochondrion</keyword>
<evidence type="ECO:0000256" key="1">
    <source>
        <dbReference type="ARBA" id="ARBA00004173"/>
    </source>
</evidence>
<feature type="compositionally biased region" description="Polar residues" evidence="11">
    <location>
        <begin position="153"/>
        <end position="167"/>
    </location>
</feature>
<feature type="compositionally biased region" description="Polar residues" evidence="11">
    <location>
        <begin position="47"/>
        <end position="57"/>
    </location>
</feature>
<keyword evidence="4" id="KW-0547">Nucleotide-binding</keyword>
<keyword evidence="14" id="KW-1185">Reference proteome</keyword>
<dbReference type="AlphaFoldDB" id="A0AA38PI48"/>
<dbReference type="SUPFAM" id="SSF52540">
    <property type="entry name" value="P-loop containing nucleoside triphosphate hydrolases"/>
    <property type="match status" value="1"/>
</dbReference>
<dbReference type="EMBL" id="MU805978">
    <property type="protein sequence ID" value="KAJ3843348.1"/>
    <property type="molecule type" value="Genomic_DNA"/>
</dbReference>
<protein>
    <recommendedName>
        <fullName evidence="10">Translation initiation factor IF-2, mitochondrial</fullName>
    </recommendedName>
</protein>
<dbReference type="PANTHER" id="PTHR43381:SF20">
    <property type="entry name" value="TRANSLATION INITIATION FACTOR IF-2, MITOCHONDRIAL"/>
    <property type="match status" value="1"/>
</dbReference>
<evidence type="ECO:0000256" key="4">
    <source>
        <dbReference type="ARBA" id="ARBA00022741"/>
    </source>
</evidence>
<comment type="subcellular location">
    <subcellularLocation>
        <location evidence="1">Mitochondrion</location>
    </subcellularLocation>
</comment>
<dbReference type="FunFam" id="3.40.50.300:FF:000019">
    <property type="entry name" value="Translation initiation factor IF-2"/>
    <property type="match status" value="1"/>
</dbReference>
<keyword evidence="8" id="KW-0342">GTP-binding</keyword>
<dbReference type="PANTHER" id="PTHR43381">
    <property type="entry name" value="TRANSLATION INITIATION FACTOR IF-2-RELATED"/>
    <property type="match status" value="1"/>
</dbReference>
<dbReference type="InterPro" id="IPR015760">
    <property type="entry name" value="TIF_IF2"/>
</dbReference>
<evidence type="ECO:0000256" key="11">
    <source>
        <dbReference type="SAM" id="MobiDB-lite"/>
    </source>
</evidence>
<feature type="compositionally biased region" description="Low complexity" evidence="11">
    <location>
        <begin position="61"/>
        <end position="78"/>
    </location>
</feature>
<keyword evidence="3 13" id="KW-0396">Initiation factor</keyword>
<evidence type="ECO:0000256" key="7">
    <source>
        <dbReference type="ARBA" id="ARBA00023128"/>
    </source>
</evidence>
<dbReference type="Pfam" id="PF00009">
    <property type="entry name" value="GTP_EFTU"/>
    <property type="match status" value="1"/>
</dbReference>
<feature type="compositionally biased region" description="Polar residues" evidence="11">
    <location>
        <begin position="174"/>
        <end position="205"/>
    </location>
</feature>
<keyword evidence="5" id="KW-0648">Protein biosynthesis</keyword>
<dbReference type="NCBIfam" id="TIGR00487">
    <property type="entry name" value="IF-2"/>
    <property type="match status" value="1"/>
</dbReference>
<dbReference type="GO" id="GO:0005739">
    <property type="term" value="C:mitochondrion"/>
    <property type="evidence" value="ECO:0007669"/>
    <property type="project" value="UniProtKB-SubCell"/>
</dbReference>
<dbReference type="CDD" id="cd01887">
    <property type="entry name" value="IF2_eIF5B"/>
    <property type="match status" value="1"/>
</dbReference>
<comment type="similarity">
    <text evidence="2">Belongs to the TRAFAC class translation factor GTPase superfamily. Classic translation factor GTPase family. IF-2 subfamily.</text>
</comment>
<dbReference type="InterPro" id="IPR044145">
    <property type="entry name" value="IF2_II"/>
</dbReference>
<dbReference type="InterPro" id="IPR000795">
    <property type="entry name" value="T_Tr_GTP-bd_dom"/>
</dbReference>
<dbReference type="CDD" id="cd03702">
    <property type="entry name" value="IF2_mtIF2_II"/>
    <property type="match status" value="1"/>
</dbReference>
<dbReference type="Pfam" id="PF22042">
    <property type="entry name" value="EF-G_D2"/>
    <property type="match status" value="1"/>
</dbReference>
<dbReference type="NCBIfam" id="TIGR00231">
    <property type="entry name" value="small_GTP"/>
    <property type="match status" value="1"/>
</dbReference>
<comment type="function">
    <text evidence="9">One of the essential components for the initiation of protein synthesis. Protects formylmethionyl-tRNA from spontaneous hydrolysis and promotes its binding to the 30S ribosomal subunits. Also involved in the hydrolysis of GTP during the formation of the 70S ribosomal complex.</text>
</comment>
<name>A0AA38PI48_9AGAR</name>
<dbReference type="SUPFAM" id="SSF52156">
    <property type="entry name" value="Initiation factor IF2/eIF5b, domain 3"/>
    <property type="match status" value="1"/>
</dbReference>
<dbReference type="CDD" id="cd03692">
    <property type="entry name" value="mtIF2_IVc"/>
    <property type="match status" value="1"/>
</dbReference>
<evidence type="ECO:0000313" key="13">
    <source>
        <dbReference type="EMBL" id="KAJ3843348.1"/>
    </source>
</evidence>